<dbReference type="EMBL" id="JXJN01026202">
    <property type="status" value="NOT_ANNOTATED_CDS"/>
    <property type="molecule type" value="Genomic_DNA"/>
</dbReference>
<keyword evidence="2" id="KW-1185">Reference proteome</keyword>
<name>A0A1B0C5R6_9MUSC</name>
<reference evidence="2" key="1">
    <citation type="submission" date="2015-01" db="EMBL/GenBank/DDBJ databases">
        <authorList>
            <person name="Aksoy S."/>
            <person name="Warren W."/>
            <person name="Wilson R.K."/>
        </authorList>
    </citation>
    <scope>NUCLEOTIDE SEQUENCE [LARGE SCALE GENOMIC DNA]</scope>
    <source>
        <strain evidence="2">IAEA</strain>
    </source>
</reference>
<reference evidence="1" key="2">
    <citation type="submission" date="2020-05" db="UniProtKB">
        <authorList>
            <consortium name="EnsemblMetazoa"/>
        </authorList>
    </citation>
    <scope>IDENTIFICATION</scope>
    <source>
        <strain evidence="1">IAEA</strain>
    </source>
</reference>
<accession>A0A1B0C5R6</accession>
<organism evidence="1 2">
    <name type="scientific">Glossina palpalis gambiensis</name>
    <dbReference type="NCBI Taxonomy" id="67801"/>
    <lineage>
        <taxon>Eukaryota</taxon>
        <taxon>Metazoa</taxon>
        <taxon>Ecdysozoa</taxon>
        <taxon>Arthropoda</taxon>
        <taxon>Hexapoda</taxon>
        <taxon>Insecta</taxon>
        <taxon>Pterygota</taxon>
        <taxon>Neoptera</taxon>
        <taxon>Endopterygota</taxon>
        <taxon>Diptera</taxon>
        <taxon>Brachycera</taxon>
        <taxon>Muscomorpha</taxon>
        <taxon>Hippoboscoidea</taxon>
        <taxon>Glossinidae</taxon>
        <taxon>Glossina</taxon>
    </lineage>
</organism>
<evidence type="ECO:0000313" key="2">
    <source>
        <dbReference type="Proteomes" id="UP000092460"/>
    </source>
</evidence>
<dbReference type="AlphaFoldDB" id="A0A1B0C5R6"/>
<protein>
    <submittedName>
        <fullName evidence="1">Uncharacterized protein</fullName>
    </submittedName>
</protein>
<dbReference type="Proteomes" id="UP000092460">
    <property type="component" value="Unassembled WGS sequence"/>
</dbReference>
<dbReference type="VEuPathDB" id="VectorBase:GPPI049892"/>
<evidence type="ECO:0000313" key="1">
    <source>
        <dbReference type="EnsemblMetazoa" id="GPPI049892-PA"/>
    </source>
</evidence>
<proteinExistence type="predicted"/>
<sequence>MMCTNNNSQIAMKLEQVKALDVNRISSPHSFHIKESTVVNANAQLSRTRQFNINIDRDHTSTVVKFQTCLQNFKILQLFTIIGLFTRGSLIFSEIIGHTTSESKAIDLKENPTMTGGGLMLTTTAISIIERRSIVKCSINKYLNNLQYGPQEFFQSS</sequence>
<dbReference type="EnsemblMetazoa" id="GPPI049892-RA">
    <property type="protein sequence ID" value="GPPI049892-PA"/>
    <property type="gene ID" value="GPPI049892"/>
</dbReference>